<keyword evidence="1" id="KW-1133">Transmembrane helix</keyword>
<feature type="transmembrane region" description="Helical" evidence="1">
    <location>
        <begin position="29"/>
        <end position="48"/>
    </location>
</feature>
<gene>
    <name evidence="2" type="ORF">FCALED_LOCUS2155</name>
</gene>
<comment type="caution">
    <text evidence="2">The sequence shown here is derived from an EMBL/GenBank/DDBJ whole genome shotgun (WGS) entry which is preliminary data.</text>
</comment>
<evidence type="ECO:0000313" key="2">
    <source>
        <dbReference type="EMBL" id="CAG8469587.1"/>
    </source>
</evidence>
<evidence type="ECO:0000313" key="3">
    <source>
        <dbReference type="Proteomes" id="UP000789570"/>
    </source>
</evidence>
<dbReference type="EMBL" id="CAJVPQ010000312">
    <property type="protein sequence ID" value="CAG8469587.1"/>
    <property type="molecule type" value="Genomic_DNA"/>
</dbReference>
<keyword evidence="1" id="KW-0812">Transmembrane</keyword>
<evidence type="ECO:0000256" key="1">
    <source>
        <dbReference type="SAM" id="Phobius"/>
    </source>
</evidence>
<dbReference type="Pfam" id="PF10233">
    <property type="entry name" value="Cg6151-P"/>
    <property type="match status" value="1"/>
</dbReference>
<dbReference type="InterPro" id="IPR019365">
    <property type="entry name" value="TVP18/Ca-channel_flower"/>
</dbReference>
<dbReference type="Proteomes" id="UP000789570">
    <property type="component" value="Unassembled WGS sequence"/>
</dbReference>
<protein>
    <submittedName>
        <fullName evidence="2">11768_t:CDS:1</fullName>
    </submittedName>
</protein>
<keyword evidence="1" id="KW-0472">Membrane</keyword>
<feature type="transmembrane region" description="Helical" evidence="1">
    <location>
        <begin position="54"/>
        <end position="72"/>
    </location>
</feature>
<sequence>MGLVEEFKSKNFTIYAQCDMFIKTFENNYVRTAGYLIFSTLILIIGILEHWAYILSGITLAITGICYCIAAIKHQEHKASSITGGTGVGSLV</sequence>
<reference evidence="2" key="1">
    <citation type="submission" date="2021-06" db="EMBL/GenBank/DDBJ databases">
        <authorList>
            <person name="Kallberg Y."/>
            <person name="Tangrot J."/>
            <person name="Rosling A."/>
        </authorList>
    </citation>
    <scope>NUCLEOTIDE SEQUENCE</scope>
    <source>
        <strain evidence="2">UK204</strain>
    </source>
</reference>
<dbReference type="OrthoDB" id="5591789at2759"/>
<keyword evidence="3" id="KW-1185">Reference proteome</keyword>
<name>A0A9N8Z1A3_9GLOM</name>
<dbReference type="GO" id="GO:0016020">
    <property type="term" value="C:membrane"/>
    <property type="evidence" value="ECO:0007669"/>
    <property type="project" value="InterPro"/>
</dbReference>
<proteinExistence type="predicted"/>
<organism evidence="2 3">
    <name type="scientific">Funneliformis caledonium</name>
    <dbReference type="NCBI Taxonomy" id="1117310"/>
    <lineage>
        <taxon>Eukaryota</taxon>
        <taxon>Fungi</taxon>
        <taxon>Fungi incertae sedis</taxon>
        <taxon>Mucoromycota</taxon>
        <taxon>Glomeromycotina</taxon>
        <taxon>Glomeromycetes</taxon>
        <taxon>Glomerales</taxon>
        <taxon>Glomeraceae</taxon>
        <taxon>Funneliformis</taxon>
    </lineage>
</organism>
<dbReference type="AlphaFoldDB" id="A0A9N8Z1A3"/>
<accession>A0A9N8Z1A3</accession>